<protein>
    <submittedName>
        <fullName evidence="1">Uncharacterized protein</fullName>
    </submittedName>
</protein>
<evidence type="ECO:0000313" key="2">
    <source>
        <dbReference type="Proteomes" id="UP000318384"/>
    </source>
</evidence>
<proteinExistence type="predicted"/>
<accession>A0A517WU14</accession>
<keyword evidence="2" id="KW-1185">Reference proteome</keyword>
<dbReference type="RefSeq" id="WP_145173925.1">
    <property type="nucleotide sequence ID" value="NZ_CP037422.1"/>
</dbReference>
<organism evidence="1 2">
    <name type="scientific">Gimesia aquarii</name>
    <dbReference type="NCBI Taxonomy" id="2527964"/>
    <lineage>
        <taxon>Bacteria</taxon>
        <taxon>Pseudomonadati</taxon>
        <taxon>Planctomycetota</taxon>
        <taxon>Planctomycetia</taxon>
        <taxon>Planctomycetales</taxon>
        <taxon>Planctomycetaceae</taxon>
        <taxon>Gimesia</taxon>
    </lineage>
</organism>
<dbReference type="EMBL" id="CP037422">
    <property type="protein sequence ID" value="QDU08746.1"/>
    <property type="molecule type" value="Genomic_DNA"/>
</dbReference>
<dbReference type="AlphaFoldDB" id="A0A517WU14"/>
<gene>
    <name evidence="1" type="ORF">V202x_21160</name>
</gene>
<reference evidence="1 2" key="1">
    <citation type="submission" date="2019-03" db="EMBL/GenBank/DDBJ databases">
        <title>Deep-cultivation of Planctomycetes and their phenomic and genomic characterization uncovers novel biology.</title>
        <authorList>
            <person name="Wiegand S."/>
            <person name="Jogler M."/>
            <person name="Boedeker C."/>
            <person name="Pinto D."/>
            <person name="Vollmers J."/>
            <person name="Rivas-Marin E."/>
            <person name="Kohn T."/>
            <person name="Peeters S.H."/>
            <person name="Heuer A."/>
            <person name="Rast P."/>
            <person name="Oberbeckmann S."/>
            <person name="Bunk B."/>
            <person name="Jeske O."/>
            <person name="Meyerdierks A."/>
            <person name="Storesund J.E."/>
            <person name="Kallscheuer N."/>
            <person name="Luecker S."/>
            <person name="Lage O.M."/>
            <person name="Pohl T."/>
            <person name="Merkel B.J."/>
            <person name="Hornburger P."/>
            <person name="Mueller R.-W."/>
            <person name="Bruemmer F."/>
            <person name="Labrenz M."/>
            <person name="Spormann A.M."/>
            <person name="Op den Camp H."/>
            <person name="Overmann J."/>
            <person name="Amann R."/>
            <person name="Jetten M.S.M."/>
            <person name="Mascher T."/>
            <person name="Medema M.H."/>
            <person name="Devos D.P."/>
            <person name="Kaster A.-K."/>
            <person name="Ovreas L."/>
            <person name="Rohde M."/>
            <person name="Galperin M.Y."/>
            <person name="Jogler C."/>
        </authorList>
    </citation>
    <scope>NUCLEOTIDE SEQUENCE [LARGE SCALE GENOMIC DNA]</scope>
    <source>
        <strain evidence="1 2">V202</strain>
    </source>
</reference>
<evidence type="ECO:0000313" key="1">
    <source>
        <dbReference type="EMBL" id="QDU08746.1"/>
    </source>
</evidence>
<name>A0A517WU14_9PLAN</name>
<dbReference type="OrthoDB" id="280449at2"/>
<dbReference type="Proteomes" id="UP000318384">
    <property type="component" value="Chromosome"/>
</dbReference>
<sequence>MDESDRTFIRGNRNPERYGFSLRATCGIEPDRDAIERAASILEREPFFVDKRGYECDLIAAAIHSPTNRVAYVQSRAKKRRWSSLVDVSIKIHLLDPSGKDSSVDIKSYNPFFGCDVGFFAWLDNTAILVYTEKHDTYACAFGPKWPPQFVEIEDRWIINNGVLGYIGYKEDLVKRMSVPSLKQLEPLSISKAEQMGILPPDPYAT</sequence>